<dbReference type="Pfam" id="PF14322">
    <property type="entry name" value="SusD-like_3"/>
    <property type="match status" value="1"/>
</dbReference>
<keyword evidence="4 6" id="KW-0472">Membrane</keyword>
<evidence type="ECO:0000313" key="10">
    <source>
        <dbReference type="Proteomes" id="UP000016584"/>
    </source>
</evidence>
<dbReference type="PATRIC" id="fig|1346330.5.peg.3887"/>
<dbReference type="STRING" id="1346330.M472_00140"/>
<dbReference type="Pfam" id="PF07980">
    <property type="entry name" value="SusD_RagB"/>
    <property type="match status" value="1"/>
</dbReference>
<comment type="subcellular location">
    <subcellularLocation>
        <location evidence="1">Cell outer membrane</location>
    </subcellularLocation>
</comment>
<keyword evidence="6" id="KW-1133">Transmembrane helix</keyword>
<dbReference type="InterPro" id="IPR033985">
    <property type="entry name" value="SusD-like_N"/>
</dbReference>
<feature type="domain" description="SusD-like N-terminal" evidence="8">
    <location>
        <begin position="86"/>
        <end position="229"/>
    </location>
</feature>
<dbReference type="InterPro" id="IPR012944">
    <property type="entry name" value="SusD_RagB_dom"/>
</dbReference>
<dbReference type="AlphaFoldDB" id="U2J3F0"/>
<dbReference type="Proteomes" id="UP000016584">
    <property type="component" value="Unassembled WGS sequence"/>
</dbReference>
<dbReference type="SUPFAM" id="SSF48452">
    <property type="entry name" value="TPR-like"/>
    <property type="match status" value="1"/>
</dbReference>
<evidence type="ECO:0000256" key="5">
    <source>
        <dbReference type="ARBA" id="ARBA00023237"/>
    </source>
</evidence>
<gene>
    <name evidence="9" type="ORF">M472_00140</name>
</gene>
<keyword evidence="10" id="KW-1185">Reference proteome</keyword>
<feature type="transmembrane region" description="Helical" evidence="6">
    <location>
        <begin position="5"/>
        <end position="23"/>
    </location>
</feature>
<dbReference type="CDD" id="cd08977">
    <property type="entry name" value="SusD"/>
    <property type="match status" value="1"/>
</dbReference>
<evidence type="ECO:0000256" key="6">
    <source>
        <dbReference type="SAM" id="Phobius"/>
    </source>
</evidence>
<proteinExistence type="inferred from homology"/>
<keyword evidence="3" id="KW-0732">Signal</keyword>
<protein>
    <recommendedName>
        <fullName evidence="11">Glycan metabolism protein RagB</fullName>
    </recommendedName>
</protein>
<comment type="caution">
    <text evidence="9">The sequence shown here is derived from an EMBL/GenBank/DDBJ whole genome shotgun (WGS) entry which is preliminary data.</text>
</comment>
<dbReference type="RefSeq" id="WP_021071894.1">
    <property type="nucleotide sequence ID" value="NZ_ATDL01000022.1"/>
</dbReference>
<dbReference type="EMBL" id="ATDL01000022">
    <property type="protein sequence ID" value="ERJ57163.1"/>
    <property type="molecule type" value="Genomic_DNA"/>
</dbReference>
<sequence length="469" mass="52643">MKKSAYIYIIKISFLFTALYLFGSCKKLIEIPGNPPTFITKEQQFADSATAMSAVVGAYSYSQGKGFGYSDANFTVATGLSADEISVTASNTDYTHFYNYMLTPLSGGIVSLWQYPYQGVYKVNDILEGVSHSKGLSQSFIRQISGEMKVLRALYYFNMVNIFGGVPLVTSTDYQHTARFPRASVDEVYRQVIQDLEEAVIDLSPDYPSSGRQRPNLYTAKALLSKVFLYRGNWKEAYDAADDVIKSGIYSISDVAVHAAFLEGSDEAIWQLPVKNSYRQTDDAQTFVPSAGVLPKYLVTPFLLNQFEKSDQRLQHWVGVSIVKGDSFYYPFKYKNKQASSLPLENLMIVRLGEVLLIRAEAAAHLHNLEQAVIDLDVIRKRAGLENSIIDKTSQQVVLNAIMKERQLELCFEWGNRWFDLKRNVTIESSASTVLGDEKTGYTSDAALYPIPQGQRQLNNLLEQNPGYN</sequence>
<evidence type="ECO:0000256" key="2">
    <source>
        <dbReference type="ARBA" id="ARBA00006275"/>
    </source>
</evidence>
<dbReference type="eggNOG" id="COG3193">
    <property type="taxonomic scope" value="Bacteria"/>
</dbReference>
<reference evidence="9 10" key="1">
    <citation type="journal article" date="2013" name="Genome Announc.">
        <title>The Draft Genome Sequence of Sphingomonas paucimobilis Strain HER1398 (Proteobacteria), Host to the Giant PAU Phage, Indicates That It Is a Member of the Genus Sphingobacterium (Bacteroidetes).</title>
        <authorList>
            <person name="White R.A.III."/>
            <person name="Suttle C.A."/>
        </authorList>
    </citation>
    <scope>NUCLEOTIDE SEQUENCE [LARGE SCALE GENOMIC DNA]</scope>
    <source>
        <strain evidence="9 10">HER1398</strain>
    </source>
</reference>
<feature type="domain" description="RagB/SusD" evidence="7">
    <location>
        <begin position="319"/>
        <end position="468"/>
    </location>
</feature>
<dbReference type="Gene3D" id="1.25.40.390">
    <property type="match status" value="1"/>
</dbReference>
<dbReference type="InterPro" id="IPR011990">
    <property type="entry name" value="TPR-like_helical_dom_sf"/>
</dbReference>
<dbReference type="GO" id="GO:0009279">
    <property type="term" value="C:cell outer membrane"/>
    <property type="evidence" value="ECO:0007669"/>
    <property type="project" value="UniProtKB-SubCell"/>
</dbReference>
<evidence type="ECO:0000256" key="3">
    <source>
        <dbReference type="ARBA" id="ARBA00022729"/>
    </source>
</evidence>
<evidence type="ECO:0000256" key="4">
    <source>
        <dbReference type="ARBA" id="ARBA00023136"/>
    </source>
</evidence>
<name>U2J3F0_9SPHI</name>
<evidence type="ECO:0000313" key="9">
    <source>
        <dbReference type="EMBL" id="ERJ57163.1"/>
    </source>
</evidence>
<organism evidence="9 10">
    <name type="scientific">Sphingobacterium paucimobilis HER1398</name>
    <dbReference type="NCBI Taxonomy" id="1346330"/>
    <lineage>
        <taxon>Bacteria</taxon>
        <taxon>Pseudomonadati</taxon>
        <taxon>Bacteroidota</taxon>
        <taxon>Sphingobacteriia</taxon>
        <taxon>Sphingobacteriales</taxon>
        <taxon>Sphingobacteriaceae</taxon>
        <taxon>Sphingobacterium</taxon>
    </lineage>
</organism>
<evidence type="ECO:0000256" key="1">
    <source>
        <dbReference type="ARBA" id="ARBA00004442"/>
    </source>
</evidence>
<accession>U2J3F0</accession>
<keyword evidence="5" id="KW-0998">Cell outer membrane</keyword>
<dbReference type="PROSITE" id="PS51257">
    <property type="entry name" value="PROKAR_LIPOPROTEIN"/>
    <property type="match status" value="1"/>
</dbReference>
<evidence type="ECO:0008006" key="11">
    <source>
        <dbReference type="Google" id="ProtNLM"/>
    </source>
</evidence>
<dbReference type="OrthoDB" id="621570at2"/>
<comment type="similarity">
    <text evidence="2">Belongs to the SusD family.</text>
</comment>
<evidence type="ECO:0000259" key="7">
    <source>
        <dbReference type="Pfam" id="PF07980"/>
    </source>
</evidence>
<evidence type="ECO:0000259" key="8">
    <source>
        <dbReference type="Pfam" id="PF14322"/>
    </source>
</evidence>
<keyword evidence="6" id="KW-0812">Transmembrane</keyword>